<dbReference type="InterPro" id="IPR011989">
    <property type="entry name" value="ARM-like"/>
</dbReference>
<comment type="caution">
    <text evidence="2">The sequence shown here is derived from an EMBL/GenBank/DDBJ whole genome shotgun (WGS) entry which is preliminary data.</text>
</comment>
<dbReference type="InterPro" id="IPR016024">
    <property type="entry name" value="ARM-type_fold"/>
</dbReference>
<dbReference type="Proteomes" id="UP000481030">
    <property type="component" value="Unassembled WGS sequence"/>
</dbReference>
<gene>
    <name evidence="2" type="ORF">F7731_08955</name>
</gene>
<feature type="transmembrane region" description="Helical" evidence="1">
    <location>
        <begin position="6"/>
        <end position="29"/>
    </location>
</feature>
<evidence type="ECO:0000313" key="2">
    <source>
        <dbReference type="EMBL" id="KAB2336495.1"/>
    </source>
</evidence>
<sequence>MITNELKVLSIAAGSIFSLLVLLLAYLIIRKIFETRERKNINLLKEKLSVPLLDFITEEKVARDLRIDSELKLKAAEEVLSSYSAILEGEQEKKNLYTFADLNFRAYYLKSLRSRRWSKRMNALYHIEDFGLLGLQEEILKIARNPRSSQDERVHALRILASFQFSQLYSLLEEQLPLSDYEYRNILMRLQQKEFEPFILSFHHCHDALQWGILDCIAIYRETSYTTFVEKVFAVYEGEVRLRAVKALAAIGYVKDAKPYLPLSQSEQWQERMVAAKLFGALKEPSLLPILVELLHDSSWYVRSQAAQSIRMQPNGIEALRNVLETSNDSFAKDMAREWMNH</sequence>
<dbReference type="SUPFAM" id="SSF48371">
    <property type="entry name" value="ARM repeat"/>
    <property type="match status" value="1"/>
</dbReference>
<dbReference type="RefSeq" id="WP_151534448.1">
    <property type="nucleotide sequence ID" value="NZ_WBOS01000003.1"/>
</dbReference>
<keyword evidence="1" id="KW-0472">Membrane</keyword>
<name>A0A6L3V811_9BACI</name>
<protein>
    <submittedName>
        <fullName evidence="2">HEAT repeat domain-containing protein</fullName>
    </submittedName>
</protein>
<dbReference type="OrthoDB" id="2112914at2"/>
<dbReference type="InterPro" id="IPR021133">
    <property type="entry name" value="HEAT_type_2"/>
</dbReference>
<reference evidence="2 3" key="1">
    <citation type="journal article" date="2016" name="Antonie Van Leeuwenhoek">
        <title>Bacillus depressus sp. nov., isolated from soil of a sunflower field.</title>
        <authorList>
            <person name="Wei X."/>
            <person name="Xin D."/>
            <person name="Xin Y."/>
            <person name="Zhang H."/>
            <person name="Wang T."/>
            <person name="Zhang J."/>
        </authorList>
    </citation>
    <scope>NUCLEOTIDE SEQUENCE [LARGE SCALE GENOMIC DNA]</scope>
    <source>
        <strain evidence="2 3">BZ1</strain>
    </source>
</reference>
<evidence type="ECO:0000313" key="3">
    <source>
        <dbReference type="Proteomes" id="UP000481030"/>
    </source>
</evidence>
<dbReference type="Pfam" id="PF13646">
    <property type="entry name" value="HEAT_2"/>
    <property type="match status" value="1"/>
</dbReference>
<organism evidence="2 3">
    <name type="scientific">Cytobacillus depressus</name>
    <dbReference type="NCBI Taxonomy" id="1602942"/>
    <lineage>
        <taxon>Bacteria</taxon>
        <taxon>Bacillati</taxon>
        <taxon>Bacillota</taxon>
        <taxon>Bacilli</taxon>
        <taxon>Bacillales</taxon>
        <taxon>Bacillaceae</taxon>
        <taxon>Cytobacillus</taxon>
    </lineage>
</organism>
<proteinExistence type="predicted"/>
<keyword evidence="1" id="KW-0812">Transmembrane</keyword>
<dbReference type="AlphaFoldDB" id="A0A6L3V811"/>
<dbReference type="Gene3D" id="1.25.10.10">
    <property type="entry name" value="Leucine-rich Repeat Variant"/>
    <property type="match status" value="1"/>
</dbReference>
<accession>A0A6L3V811</accession>
<keyword evidence="3" id="KW-1185">Reference proteome</keyword>
<evidence type="ECO:0000256" key="1">
    <source>
        <dbReference type="SAM" id="Phobius"/>
    </source>
</evidence>
<dbReference type="EMBL" id="WBOS01000003">
    <property type="protein sequence ID" value="KAB2336495.1"/>
    <property type="molecule type" value="Genomic_DNA"/>
</dbReference>
<dbReference type="PROSITE" id="PS50077">
    <property type="entry name" value="HEAT_REPEAT"/>
    <property type="match status" value="1"/>
</dbReference>
<keyword evidence="1" id="KW-1133">Transmembrane helix</keyword>